<dbReference type="CDD" id="cd04301">
    <property type="entry name" value="NAT_SF"/>
    <property type="match status" value="1"/>
</dbReference>
<comment type="caution">
    <text evidence="2">The sequence shown here is derived from an EMBL/GenBank/DDBJ whole genome shotgun (WGS) entry which is preliminary data.</text>
</comment>
<dbReference type="SUPFAM" id="SSF55729">
    <property type="entry name" value="Acyl-CoA N-acyltransferases (Nat)"/>
    <property type="match status" value="1"/>
</dbReference>
<dbReference type="EMBL" id="JAOZYB010000122">
    <property type="protein sequence ID" value="MEB3962055.1"/>
    <property type="molecule type" value="Genomic_DNA"/>
</dbReference>
<proteinExistence type="predicted"/>
<dbReference type="Gene3D" id="3.40.630.30">
    <property type="match status" value="1"/>
</dbReference>
<evidence type="ECO:0000313" key="2">
    <source>
        <dbReference type="EMBL" id="MEB3962055.1"/>
    </source>
</evidence>
<gene>
    <name evidence="2" type="ORF">OKJ48_17635</name>
</gene>
<sequence length="269" mass="28833">MDQEAVLALFDRQMRREARPDEPGARVERVDDVVRQVGPGDGWNGVLWSGFGAAAPDSPEAAASVDAAIAEQARFYAELGVEAEWKAYGHDRPADLGARLTAAGFVAEETETLLVAETAGLALDVAAPEGIRLLPVTEEAQVELVERVHDRAFDGGRSSIGHQVRQQLAADPATVPAVVALYGEEPVSAARLELHEGTDFASLWGGGTAPEWRGRGIYRALVAFRVRIAAERGFSYLHVDATSYSRPILERLGFVALGTTTPYVLKATG</sequence>
<dbReference type="InterPro" id="IPR000182">
    <property type="entry name" value="GNAT_dom"/>
</dbReference>
<dbReference type="InterPro" id="IPR016181">
    <property type="entry name" value="Acyl_CoA_acyltransferase"/>
</dbReference>
<dbReference type="PROSITE" id="PS51186">
    <property type="entry name" value="GNAT"/>
    <property type="match status" value="1"/>
</dbReference>
<keyword evidence="3" id="KW-1185">Reference proteome</keyword>
<name>A0ABU6CCH2_9ACTN</name>
<evidence type="ECO:0000259" key="1">
    <source>
        <dbReference type="PROSITE" id="PS51186"/>
    </source>
</evidence>
<dbReference type="Pfam" id="PF00583">
    <property type="entry name" value="Acetyltransf_1"/>
    <property type="match status" value="1"/>
</dbReference>
<feature type="domain" description="N-acetyltransferase" evidence="1">
    <location>
        <begin position="131"/>
        <end position="269"/>
    </location>
</feature>
<evidence type="ECO:0000313" key="3">
    <source>
        <dbReference type="Proteomes" id="UP001352223"/>
    </source>
</evidence>
<dbReference type="Proteomes" id="UP001352223">
    <property type="component" value="Unassembled WGS sequence"/>
</dbReference>
<protein>
    <submittedName>
        <fullName evidence="2">GNAT family N-acetyltransferase</fullName>
    </submittedName>
</protein>
<organism evidence="2 3">
    <name type="scientific">Streptomyces kunmingensis</name>
    <dbReference type="NCBI Taxonomy" id="68225"/>
    <lineage>
        <taxon>Bacteria</taxon>
        <taxon>Bacillati</taxon>
        <taxon>Actinomycetota</taxon>
        <taxon>Actinomycetes</taxon>
        <taxon>Kitasatosporales</taxon>
        <taxon>Streptomycetaceae</taxon>
        <taxon>Streptomyces</taxon>
    </lineage>
</organism>
<reference evidence="2 3" key="1">
    <citation type="submission" date="2022-10" db="EMBL/GenBank/DDBJ databases">
        <authorList>
            <person name="Xie J."/>
            <person name="Shen N."/>
        </authorList>
    </citation>
    <scope>NUCLEOTIDE SEQUENCE [LARGE SCALE GENOMIC DNA]</scope>
    <source>
        <strain evidence="2 3">DSM 41681</strain>
    </source>
</reference>
<dbReference type="RefSeq" id="WP_324769483.1">
    <property type="nucleotide sequence ID" value="NZ_BAAATS010000007.1"/>
</dbReference>
<accession>A0ABU6CCH2</accession>